<name>A0ABU4N6S1_9ACTN</name>
<dbReference type="RefSeq" id="WP_193382240.1">
    <property type="nucleotide sequence ID" value="NZ_JABXWF010000062.1"/>
</dbReference>
<organism evidence="1 2">
    <name type="scientific">Streptomyces caniscabiei</name>
    <dbReference type="NCBI Taxonomy" id="2746961"/>
    <lineage>
        <taxon>Bacteria</taxon>
        <taxon>Bacillati</taxon>
        <taxon>Actinomycetota</taxon>
        <taxon>Actinomycetes</taxon>
        <taxon>Kitasatosporales</taxon>
        <taxon>Streptomycetaceae</taxon>
        <taxon>Streptomyces</taxon>
    </lineage>
</organism>
<gene>
    <name evidence="1" type="ORF">PV383_47090</name>
</gene>
<proteinExistence type="predicted"/>
<accession>A0ABU4N6S1</accession>
<sequence>MLGKILDVAHDVTLSYRDDAWLEASGLRTASERVDELSHLVTDEALRHGLGLVTGNVGLVLGATTDEHQSPERRVTTVTNQVRYAAELDKWARESLGELRRQL</sequence>
<dbReference type="Proteomes" id="UP001282474">
    <property type="component" value="Unassembled WGS sequence"/>
</dbReference>
<comment type="caution">
    <text evidence="1">The sequence shown here is derived from an EMBL/GenBank/DDBJ whole genome shotgun (WGS) entry which is preliminary data.</text>
</comment>
<keyword evidence="2" id="KW-1185">Reference proteome</keyword>
<protein>
    <submittedName>
        <fullName evidence="1">Uncharacterized protein</fullName>
    </submittedName>
</protein>
<evidence type="ECO:0000313" key="2">
    <source>
        <dbReference type="Proteomes" id="UP001282474"/>
    </source>
</evidence>
<dbReference type="EMBL" id="JARAWJ010000101">
    <property type="protein sequence ID" value="MDX3044672.1"/>
    <property type="molecule type" value="Genomic_DNA"/>
</dbReference>
<evidence type="ECO:0000313" key="1">
    <source>
        <dbReference type="EMBL" id="MDX3044672.1"/>
    </source>
</evidence>
<reference evidence="1 2" key="1">
    <citation type="journal article" date="2023" name="Microb. Genom.">
        <title>Mesoterricola silvestris gen. nov., sp. nov., Mesoterricola sediminis sp. nov., Geothrix oryzae sp. nov., Geothrix edaphica sp. nov., Geothrix rubra sp. nov., and Geothrix limicola sp. nov., six novel members of Acidobacteriota isolated from soils.</title>
        <authorList>
            <person name="Weisberg A.J."/>
            <person name="Pearce E."/>
            <person name="Kramer C.G."/>
            <person name="Chang J.H."/>
            <person name="Clarke C.R."/>
        </authorList>
    </citation>
    <scope>NUCLEOTIDE SEQUENCE [LARGE SCALE GENOMIC DNA]</scope>
    <source>
        <strain evidence="1 2">NE20-4-1</strain>
    </source>
</reference>